<evidence type="ECO:0000256" key="1">
    <source>
        <dbReference type="PROSITE-ProRule" id="PRU00221"/>
    </source>
</evidence>
<dbReference type="GO" id="GO:0005774">
    <property type="term" value="C:vacuolar membrane"/>
    <property type="evidence" value="ECO:0007669"/>
    <property type="project" value="TreeGrafter"/>
</dbReference>
<dbReference type="InterPro" id="IPR015943">
    <property type="entry name" value="WD40/YVTN_repeat-like_dom_sf"/>
</dbReference>
<evidence type="ECO:0008006" key="5">
    <source>
        <dbReference type="Google" id="ProtNLM"/>
    </source>
</evidence>
<dbReference type="Gene3D" id="2.130.10.10">
    <property type="entry name" value="YVTN repeat-like/Quinoprotein amine dehydrogenase"/>
    <property type="match status" value="1"/>
</dbReference>
<feature type="region of interest" description="Disordered" evidence="2">
    <location>
        <begin position="1434"/>
        <end position="1485"/>
    </location>
</feature>
<feature type="region of interest" description="Disordered" evidence="2">
    <location>
        <begin position="710"/>
        <end position="768"/>
    </location>
</feature>
<dbReference type="GO" id="GO:0035859">
    <property type="term" value="C:Seh1-associated complex"/>
    <property type="evidence" value="ECO:0007669"/>
    <property type="project" value="TreeGrafter"/>
</dbReference>
<accession>A0A9N9L738</accession>
<keyword evidence="4" id="KW-1185">Reference proteome</keyword>
<dbReference type="PROSITE" id="PS50294">
    <property type="entry name" value="WD_REPEATS_REGION"/>
    <property type="match status" value="2"/>
</dbReference>
<dbReference type="PANTHER" id="PTHR46170:SF1">
    <property type="entry name" value="GATOR COMPLEX PROTEIN WDR59"/>
    <property type="match status" value="1"/>
</dbReference>
<dbReference type="InterPro" id="IPR049567">
    <property type="entry name" value="WDR59-like"/>
</dbReference>
<dbReference type="PROSITE" id="PS50082">
    <property type="entry name" value="WD_REPEATS_2"/>
    <property type="match status" value="2"/>
</dbReference>
<dbReference type="Proteomes" id="UP000696280">
    <property type="component" value="Unassembled WGS sequence"/>
</dbReference>
<proteinExistence type="predicted"/>
<feature type="compositionally biased region" description="Acidic residues" evidence="2">
    <location>
        <begin position="1435"/>
        <end position="1468"/>
    </location>
</feature>
<dbReference type="InterPro" id="IPR036322">
    <property type="entry name" value="WD40_repeat_dom_sf"/>
</dbReference>
<dbReference type="PANTHER" id="PTHR46170">
    <property type="entry name" value="GATOR COMPLEX PROTEIN WDR59"/>
    <property type="match status" value="1"/>
</dbReference>
<dbReference type="OrthoDB" id="311712at2759"/>
<feature type="repeat" description="WD" evidence="1">
    <location>
        <begin position="118"/>
        <end position="153"/>
    </location>
</feature>
<reference evidence="3" key="1">
    <citation type="submission" date="2021-07" db="EMBL/GenBank/DDBJ databases">
        <authorList>
            <person name="Durling M."/>
        </authorList>
    </citation>
    <scope>NUCLEOTIDE SEQUENCE</scope>
</reference>
<dbReference type="GO" id="GO:0034198">
    <property type="term" value="P:cellular response to amino acid starvation"/>
    <property type="evidence" value="ECO:0007669"/>
    <property type="project" value="TreeGrafter"/>
</dbReference>
<evidence type="ECO:0000313" key="4">
    <source>
        <dbReference type="Proteomes" id="UP000696280"/>
    </source>
</evidence>
<comment type="caution">
    <text evidence="3">The sequence shown here is derived from an EMBL/GenBank/DDBJ whole genome shotgun (WGS) entry which is preliminary data.</text>
</comment>
<feature type="region of interest" description="Disordered" evidence="2">
    <location>
        <begin position="785"/>
        <end position="820"/>
    </location>
</feature>
<feature type="repeat" description="WD" evidence="1">
    <location>
        <begin position="205"/>
        <end position="238"/>
    </location>
</feature>
<gene>
    <name evidence="3" type="ORF">HYFRA_00013053</name>
</gene>
<dbReference type="Pfam" id="PF00400">
    <property type="entry name" value="WD40"/>
    <property type="match status" value="2"/>
</dbReference>
<sequence length="1516" mass="167246">MMEESRKGKTIRSGFESSTFEADVSIHVDRKVGSATISPSGRDIALASTEGLDIIDLDSPLNPPRHLRHGLPWLVADVQWSPFAARDYWVVSTANQKALVWNLNMQEDTSHGAIEHTLHGHTRAITDINFSAHHPDILATCAVDGYVHCWDLRRPRQPVLTFCDWFAGATQVKWNRQESHVLASSHDRWLRIWDERKGSVPMRSINAHESKIYGLDWNRTRSDGIVTCSLDKSIKLWDYTNELDEPERIIRTDFPVWRARYTPFGWGLLAMPQDAPGELHLYDRRKHEETTAELTAPTVATFPGHGNHKVKEFLWRYRGGITDEGLDNRDFQLVSWGQDNQLRLQHMDPEILEEVGFVKGSHVQKNLNLTRRGAVYKTFRAIENAAPEKKSLTMTGQRPGSSGVKVTTMSNTGIKKTALTRGTKTHMLVRNSGPSGKERGNKLEDQKQNQIEWMSGIKFTKQLKVSAQHRKPSLRKLSLLSPELSPDFEDDGDWDSPEALQDEIVRLGKQLPKITFDDVNMDKRVIEVSMNGPWGEEGAAIFIKCTITFPDHYPESKAPTFVLGKTSLMSNDVHYRLRREVHQIASGFVARRQGCLEATLCYLLGEVDLEASTTFFNDGGESDDDLGALADESSSDDEDAEIPAGASAMMSQELDSSATGDMLAPINRNLNVPLPRLCGARFCANGKLACFFPPKQDMVKSLLDTIEASKARSRGEPSFETFGRLHNNTSPIPRINAMSLASESKTDSEMSDDSDVSSSSDSDSSHYRVGPRRFPLDYLRSASGRGRHWKAGSPTIMSQRSSAAGTGTGTNTGTGIGIGSKNRSLKPKNILVIHQISDLLPAKLVLAEHYAIYGDGPDVCEHNANVAAKYGFPEVADVWRYAAMLLHNEVPLEQLEQFHRGEPILVIARDAMRRNRSDSGSDSGVDLSYDAQGRPSSLSGRVKWGHSPLAKPLISDLIAHYEKTGDVQMLAMLSCVFNEPTTTEGVTHSDTTMTQPQTPLSMKTPAFSLDYFPSDAAAWSKYLRTPVHSVISTPKISQTPTGVYGSVGSSNGAWGSDPASASFSCGETPPLRSNRASLEQLNYTQSLSTSPDNPRSFRRVNSGLASSFAASISRPFSIAVSSSPPNPPPSRKRPSPVESMLSLAPSAITWGSTTVLGSVREQPVPEIISYSDEEDDDDDWKPTICTGISLTMENQNAFDDEGCISSGLLETDHSSYYTNYRMAYAELLFIWGHPLARLEILKFNGLKEIHAPENEIPVVNKTYAASIVSNNTHTSLHDPVPPPSPIFLGKKDSIHHPASDQCLDVLGYCLKHEIRLEQLSSTIGGGAVGRCERCKIIQRQLRCVICLEPASAIFTPCLSCGCVTHENCMLEYHTGGSTECPGGCDCDCGEDNYGERTMVGLLESREVVDGVIERMRMLEQLQQAEEAKAALIYETDNEDEDHDRDNEEEGEEEPLEEWGGEDRGEWDDGTPATPTVSAPIVSGPVLGDRYTTVKGQLGETAKGVWGVGMNFARTSL</sequence>
<evidence type="ECO:0000256" key="2">
    <source>
        <dbReference type="SAM" id="MobiDB-lite"/>
    </source>
</evidence>
<keyword evidence="1" id="KW-0853">WD repeat</keyword>
<feature type="compositionally biased region" description="Polar residues" evidence="2">
    <location>
        <begin position="795"/>
        <end position="804"/>
    </location>
</feature>
<dbReference type="GO" id="GO:0035591">
    <property type="term" value="F:signaling adaptor activity"/>
    <property type="evidence" value="ECO:0007669"/>
    <property type="project" value="TreeGrafter"/>
</dbReference>
<dbReference type="GO" id="GO:1904263">
    <property type="term" value="P:positive regulation of TORC1 signaling"/>
    <property type="evidence" value="ECO:0007669"/>
    <property type="project" value="TreeGrafter"/>
</dbReference>
<dbReference type="SMART" id="SM00320">
    <property type="entry name" value="WD40"/>
    <property type="match status" value="4"/>
</dbReference>
<feature type="compositionally biased region" description="Gly residues" evidence="2">
    <location>
        <begin position="806"/>
        <end position="818"/>
    </location>
</feature>
<organism evidence="3 4">
    <name type="scientific">Hymenoscyphus fraxineus</name>
    <dbReference type="NCBI Taxonomy" id="746836"/>
    <lineage>
        <taxon>Eukaryota</taxon>
        <taxon>Fungi</taxon>
        <taxon>Dikarya</taxon>
        <taxon>Ascomycota</taxon>
        <taxon>Pezizomycotina</taxon>
        <taxon>Leotiomycetes</taxon>
        <taxon>Helotiales</taxon>
        <taxon>Helotiaceae</taxon>
        <taxon>Hymenoscyphus</taxon>
    </lineage>
</organism>
<name>A0A9N9L738_9HELO</name>
<dbReference type="InterPro" id="IPR001680">
    <property type="entry name" value="WD40_rpt"/>
</dbReference>
<dbReference type="SUPFAM" id="SSF50978">
    <property type="entry name" value="WD40 repeat-like"/>
    <property type="match status" value="1"/>
</dbReference>
<protein>
    <recommendedName>
        <fullName evidence="5">WD40 repeat-like protein</fullName>
    </recommendedName>
</protein>
<feature type="region of interest" description="Disordered" evidence="2">
    <location>
        <begin position="1118"/>
        <end position="1138"/>
    </location>
</feature>
<evidence type="ECO:0000313" key="3">
    <source>
        <dbReference type="EMBL" id="CAG8959283.1"/>
    </source>
</evidence>
<dbReference type="EMBL" id="CAJVRL010000091">
    <property type="protein sequence ID" value="CAG8959283.1"/>
    <property type="molecule type" value="Genomic_DNA"/>
</dbReference>